<dbReference type="GO" id="GO:0008146">
    <property type="term" value="F:sulfotransferase activity"/>
    <property type="evidence" value="ECO:0007669"/>
    <property type="project" value="InterPro"/>
</dbReference>
<organism evidence="4 5">
    <name type="scientific">Streptomyces hoynatensis</name>
    <dbReference type="NCBI Taxonomy" id="1141874"/>
    <lineage>
        <taxon>Bacteria</taxon>
        <taxon>Bacillati</taxon>
        <taxon>Actinomycetota</taxon>
        <taxon>Actinomycetes</taxon>
        <taxon>Kitasatosporales</taxon>
        <taxon>Streptomycetaceae</taxon>
        <taxon>Streptomyces</taxon>
    </lineage>
</organism>
<proteinExistence type="inferred from homology"/>
<comment type="caution">
    <text evidence="4">The sequence shown here is derived from an EMBL/GenBank/DDBJ whole genome shotgun (WGS) entry which is preliminary data.</text>
</comment>
<evidence type="ECO:0000256" key="1">
    <source>
        <dbReference type="ARBA" id="ARBA00005771"/>
    </source>
</evidence>
<evidence type="ECO:0000313" key="5">
    <source>
        <dbReference type="Proteomes" id="UP000272474"/>
    </source>
</evidence>
<dbReference type="AlphaFoldDB" id="A0A3A9YWE6"/>
<dbReference type="InterPro" id="IPR000863">
    <property type="entry name" value="Sulfotransferase_dom"/>
</dbReference>
<feature type="domain" description="Sulfotransferase" evidence="3">
    <location>
        <begin position="40"/>
        <end position="283"/>
    </location>
</feature>
<gene>
    <name evidence="4" type="ORF">D7294_18345</name>
</gene>
<dbReference type="EMBL" id="RBAL01000010">
    <property type="protein sequence ID" value="RKN40411.1"/>
    <property type="molecule type" value="Genomic_DNA"/>
</dbReference>
<dbReference type="Gene3D" id="3.40.50.300">
    <property type="entry name" value="P-loop containing nucleotide triphosphate hydrolases"/>
    <property type="match status" value="1"/>
</dbReference>
<dbReference type="SUPFAM" id="SSF52540">
    <property type="entry name" value="P-loop containing nucleoside triphosphate hydrolases"/>
    <property type="match status" value="1"/>
</dbReference>
<dbReference type="PANTHER" id="PTHR11783">
    <property type="entry name" value="SULFOTRANSFERASE SULT"/>
    <property type="match status" value="1"/>
</dbReference>
<evidence type="ECO:0000313" key="4">
    <source>
        <dbReference type="EMBL" id="RKN40411.1"/>
    </source>
</evidence>
<dbReference type="InterPro" id="IPR027417">
    <property type="entry name" value="P-loop_NTPase"/>
</dbReference>
<comment type="similarity">
    <text evidence="1">Belongs to the sulfotransferase 1 family.</text>
</comment>
<protein>
    <submittedName>
        <fullName evidence="4">Sulfotransferase domain-containing protein</fullName>
    </submittedName>
</protein>
<reference evidence="4 5" key="1">
    <citation type="journal article" date="2014" name="Int. J. Syst. Evol. Microbiol.">
        <title>Streptomyces hoynatensis sp. nov., isolated from deep marine sediment.</title>
        <authorList>
            <person name="Veyisoglu A."/>
            <person name="Sahin N."/>
        </authorList>
    </citation>
    <scope>NUCLEOTIDE SEQUENCE [LARGE SCALE GENOMIC DNA]</scope>
    <source>
        <strain evidence="4 5">KCTC 29097</strain>
    </source>
</reference>
<name>A0A3A9YWE6_9ACTN</name>
<dbReference type="Proteomes" id="UP000272474">
    <property type="component" value="Unassembled WGS sequence"/>
</dbReference>
<dbReference type="Pfam" id="PF00685">
    <property type="entry name" value="Sulfotransfer_1"/>
    <property type="match status" value="1"/>
</dbReference>
<accession>A0A3A9YWE6</accession>
<keyword evidence="2 4" id="KW-0808">Transferase</keyword>
<evidence type="ECO:0000256" key="2">
    <source>
        <dbReference type="ARBA" id="ARBA00022679"/>
    </source>
</evidence>
<evidence type="ECO:0000259" key="3">
    <source>
        <dbReference type="Pfam" id="PF00685"/>
    </source>
</evidence>
<keyword evidence="5" id="KW-1185">Reference proteome</keyword>
<sequence>MAARGRTHTVGVGMIKGPERVYRSFFLDSTRWDDYEPRPGDIVVCTPPKAGTTWTQRIVSVLVFGDVGLPGPLGEVSPWLDGTFTPRGEVLRLLGAQRHRRFLKSHLPLDGLPFHSEVSYLVVARDPRDTAMSAHHHARGLNWLADLPPHGPPGTAAQPRVPEDAREFWRAYFTRGAFPWETNGWPYNSPTAHALSWWEWRREPNVCLLHYQELRDDLDGQMRRVAAFLGLAVDERRWPELVRACTFGRMRSERRRLLAGGVSGSALASFEFFHKGRNGQWREVAAEAELALYRAAVEPLPADLRDWLTRSA</sequence>